<comment type="catalytic activity">
    <reaction evidence="12">
        <text>L-lysyl-L-alpha-amino acid(out) = L-lysyl-L-alpha-amino acid(in)</text>
        <dbReference type="Rhea" id="RHEA:79387"/>
        <dbReference type="ChEBI" id="CHEBI:229965"/>
    </reaction>
</comment>
<evidence type="ECO:0000256" key="24">
    <source>
        <dbReference type="ARBA" id="ARBA00046376"/>
    </source>
</evidence>
<comment type="catalytic activity">
    <reaction evidence="19">
        <text>L-alanyl-L-lysine(out) = L-alanyl-L-lysine(in)</text>
        <dbReference type="Rhea" id="RHEA:79415"/>
        <dbReference type="ChEBI" id="CHEBI:192470"/>
    </reaction>
</comment>
<comment type="catalytic activity">
    <reaction evidence="13">
        <text>L-alpha-aminoacyl-L-lysine(out) = L-alpha-aminoacyl-L-lysine(in)</text>
        <dbReference type="Rhea" id="RHEA:79383"/>
        <dbReference type="ChEBI" id="CHEBI:229966"/>
    </reaction>
</comment>
<feature type="transmembrane region" description="Helical" evidence="25">
    <location>
        <begin position="343"/>
        <end position="364"/>
    </location>
</feature>
<evidence type="ECO:0000256" key="23">
    <source>
        <dbReference type="ARBA" id="ARBA00045709"/>
    </source>
</evidence>
<accession>A0A1R2AP72</accession>
<evidence type="ECO:0000313" key="27">
    <source>
        <dbReference type="EMBL" id="OMJ66286.1"/>
    </source>
</evidence>
<comment type="catalytic activity">
    <reaction evidence="11">
        <text>L-alpha-aminoacyl-L-histidine(out) = L-alpha-aminoacyl-L-histidine(in)</text>
        <dbReference type="Rhea" id="RHEA:79375"/>
        <dbReference type="ChEBI" id="CHEBI:229967"/>
    </reaction>
</comment>
<sequence length="488" mass="54909">MDTKDVDQHSSIENCNSVKPPLDIRKTRTRFCMLALVSVFCFGMYYTHDNPAPLELQLIDELNIDNLRFNLLFSAFSFPNIFMPIIFGYLIDRFCVRKIIYTVSTIALIGQGIFALAISLKNYPTAVIGRALFGIGAESLELAQTIILVNWFTGKELSMSIGLGNSISFLGIMMNQNLQPIIADHTSVSFAIWVGFILCTIFFFTSIFIVKLDKKKDDSIFGNEKPENAENGNEKFTFRDIKKLTASYWLIIFNYLSTASVVYCFSNITSGYFQIRFGYDPMKSGNIMSAVFGVCAFLSPFIGFIVDRIGRRLILVIVSCFFIMIAHILFIVTPDSSEPIYPIFYLILIGLAYSVHSTALWSALPFTVDEKVLGTAYGSSYSLSNIGFFTVPLIIGTLQENTKTMHGYFWVGIFFILLAFTGVCTGLALLIIDKKKGGSLNSKSPHIAQPNSMNFRSKRHFIHRFRSFGNLNNHHYISAKVMHHSNSL</sequence>
<comment type="catalytic activity">
    <reaction evidence="20">
        <text>L-lysyl-glycine(out) = L-lysyl-glycine(in)</text>
        <dbReference type="Rhea" id="RHEA:79407"/>
        <dbReference type="ChEBI" id="CHEBI:191202"/>
    </reaction>
</comment>
<evidence type="ECO:0000256" key="13">
    <source>
        <dbReference type="ARBA" id="ARBA00044893"/>
    </source>
</evidence>
<evidence type="ECO:0000256" key="18">
    <source>
        <dbReference type="ARBA" id="ARBA00044912"/>
    </source>
</evidence>
<feature type="domain" description="Major facilitator superfamily (MFS) profile" evidence="26">
    <location>
        <begin position="31"/>
        <end position="436"/>
    </location>
</feature>
<comment type="caution">
    <text evidence="27">The sequence shown here is derived from an EMBL/GenBank/DDBJ whole genome shotgun (WGS) entry which is preliminary data.</text>
</comment>
<keyword evidence="6 25" id="KW-0472">Membrane</keyword>
<evidence type="ECO:0000256" key="15">
    <source>
        <dbReference type="ARBA" id="ARBA00044899"/>
    </source>
</evidence>
<dbReference type="PROSITE" id="PS00216">
    <property type="entry name" value="SUGAR_TRANSPORT_1"/>
    <property type="match status" value="1"/>
</dbReference>
<comment type="subcellular location">
    <subcellularLocation>
        <location evidence="1">Lysosome membrane</location>
        <topology evidence="1">Multi-pass membrane protein</topology>
    </subcellularLocation>
</comment>
<evidence type="ECO:0000256" key="17">
    <source>
        <dbReference type="ARBA" id="ARBA00044903"/>
    </source>
</evidence>
<feature type="transmembrane region" description="Helical" evidence="25">
    <location>
        <begin position="376"/>
        <end position="395"/>
    </location>
</feature>
<feature type="transmembrane region" description="Helical" evidence="25">
    <location>
        <begin position="407"/>
        <end position="432"/>
    </location>
</feature>
<comment type="function">
    <text evidence="23">Lysosomal dipeptide uniporter that selectively exports lysine, arginine or histidine-containing dipeptides with a net positive charge from the lysosome lumen into the cytosol. Could play a role in a specific type of protein O-glycosylation indirectly regulating macrophages migration and tissue invasion. Also essential for liver homeostasis.</text>
</comment>
<feature type="transmembrane region" description="Helical" evidence="25">
    <location>
        <begin position="67"/>
        <end position="87"/>
    </location>
</feature>
<feature type="transmembrane region" description="Helical" evidence="25">
    <location>
        <begin position="190"/>
        <end position="210"/>
    </location>
</feature>
<dbReference type="InterPro" id="IPR005829">
    <property type="entry name" value="Sugar_transporter_CS"/>
</dbReference>
<evidence type="ECO:0000256" key="25">
    <source>
        <dbReference type="SAM" id="Phobius"/>
    </source>
</evidence>
<reference evidence="27 28" key="1">
    <citation type="submission" date="2016-11" db="EMBL/GenBank/DDBJ databases">
        <title>The macronuclear genome of Stentor coeruleus: a giant cell with tiny introns.</title>
        <authorList>
            <person name="Slabodnick M."/>
            <person name="Ruby J.G."/>
            <person name="Reiff S.B."/>
            <person name="Swart E.C."/>
            <person name="Gosai S."/>
            <person name="Prabakaran S."/>
            <person name="Witkowska E."/>
            <person name="Larue G.E."/>
            <person name="Fisher S."/>
            <person name="Freeman R.M."/>
            <person name="Gunawardena J."/>
            <person name="Chu W."/>
            <person name="Stover N.A."/>
            <person name="Gregory B.D."/>
            <person name="Nowacki M."/>
            <person name="Derisi J."/>
            <person name="Roy S.W."/>
            <person name="Marshall W.F."/>
            <person name="Sood P."/>
        </authorList>
    </citation>
    <scope>NUCLEOTIDE SEQUENCE [LARGE SCALE GENOMIC DNA]</scope>
    <source>
        <strain evidence="27">WM001</strain>
    </source>
</reference>
<evidence type="ECO:0000256" key="4">
    <source>
        <dbReference type="ARBA" id="ARBA00022692"/>
    </source>
</evidence>
<dbReference type="EMBL" id="MPUH01001761">
    <property type="protein sequence ID" value="OMJ66286.1"/>
    <property type="molecule type" value="Genomic_DNA"/>
</dbReference>
<dbReference type="InterPro" id="IPR036259">
    <property type="entry name" value="MFS_trans_sf"/>
</dbReference>
<dbReference type="Pfam" id="PF07690">
    <property type="entry name" value="MFS_1"/>
    <property type="match status" value="1"/>
</dbReference>
<dbReference type="Proteomes" id="UP000187209">
    <property type="component" value="Unassembled WGS sequence"/>
</dbReference>
<evidence type="ECO:0000256" key="7">
    <source>
        <dbReference type="ARBA" id="ARBA00023228"/>
    </source>
</evidence>
<keyword evidence="5 25" id="KW-1133">Transmembrane helix</keyword>
<evidence type="ECO:0000256" key="8">
    <source>
        <dbReference type="ARBA" id="ARBA00044876"/>
    </source>
</evidence>
<dbReference type="InterPro" id="IPR052187">
    <property type="entry name" value="MFSD1"/>
</dbReference>
<keyword evidence="28" id="KW-1185">Reference proteome</keyword>
<evidence type="ECO:0000256" key="16">
    <source>
        <dbReference type="ARBA" id="ARBA00044900"/>
    </source>
</evidence>
<comment type="similarity">
    <text evidence="2">Belongs to the major facilitator superfamily.</text>
</comment>
<evidence type="ECO:0000256" key="20">
    <source>
        <dbReference type="ARBA" id="ARBA00044924"/>
    </source>
</evidence>
<evidence type="ECO:0000256" key="5">
    <source>
        <dbReference type="ARBA" id="ARBA00022989"/>
    </source>
</evidence>
<comment type="catalytic activity">
    <reaction evidence="18">
        <text>L-histidyl-L-alpha-amino acid(out) = L-histidyl-L-alpha-amino acid(in)</text>
        <dbReference type="Rhea" id="RHEA:79379"/>
        <dbReference type="ChEBI" id="CHEBI:229964"/>
    </reaction>
</comment>
<evidence type="ECO:0000256" key="12">
    <source>
        <dbReference type="ARBA" id="ARBA00044891"/>
    </source>
</evidence>
<dbReference type="PANTHER" id="PTHR23512">
    <property type="entry name" value="MAJOR FACILITATOR SUPERFAMILY DOMAIN-CONTAINING PROTEIN 1"/>
    <property type="match status" value="1"/>
</dbReference>
<evidence type="ECO:0000259" key="26">
    <source>
        <dbReference type="PROSITE" id="PS50850"/>
    </source>
</evidence>
<dbReference type="GO" id="GO:0005765">
    <property type="term" value="C:lysosomal membrane"/>
    <property type="evidence" value="ECO:0007669"/>
    <property type="project" value="UniProtKB-SubCell"/>
</dbReference>
<proteinExistence type="inferred from homology"/>
<evidence type="ECO:0000256" key="6">
    <source>
        <dbReference type="ARBA" id="ARBA00023136"/>
    </source>
</evidence>
<organism evidence="27 28">
    <name type="scientific">Stentor coeruleus</name>
    <dbReference type="NCBI Taxonomy" id="5963"/>
    <lineage>
        <taxon>Eukaryota</taxon>
        <taxon>Sar</taxon>
        <taxon>Alveolata</taxon>
        <taxon>Ciliophora</taxon>
        <taxon>Postciliodesmatophora</taxon>
        <taxon>Heterotrichea</taxon>
        <taxon>Heterotrichida</taxon>
        <taxon>Stentoridae</taxon>
        <taxon>Stentor</taxon>
    </lineage>
</organism>
<evidence type="ECO:0000256" key="14">
    <source>
        <dbReference type="ARBA" id="ARBA00044898"/>
    </source>
</evidence>
<dbReference type="InterPro" id="IPR011701">
    <property type="entry name" value="MFS"/>
</dbReference>
<evidence type="ECO:0000256" key="22">
    <source>
        <dbReference type="ARBA" id="ARBA00045018"/>
    </source>
</evidence>
<dbReference type="PROSITE" id="PS50850">
    <property type="entry name" value="MFS"/>
    <property type="match status" value="1"/>
</dbReference>
<feature type="transmembrane region" description="Helical" evidence="25">
    <location>
        <begin position="99"/>
        <end position="120"/>
    </location>
</feature>
<comment type="catalytic activity">
    <reaction evidence="9">
        <text>L-histidyl-glycine(out) = L-histidyl-glycine(in)</text>
        <dbReference type="Rhea" id="RHEA:79395"/>
        <dbReference type="ChEBI" id="CHEBI:229957"/>
    </reaction>
</comment>
<dbReference type="AlphaFoldDB" id="A0A1R2AP72"/>
<evidence type="ECO:0000256" key="3">
    <source>
        <dbReference type="ARBA" id="ARBA00022448"/>
    </source>
</evidence>
<dbReference type="Gene3D" id="1.20.1250.20">
    <property type="entry name" value="MFS general substrate transporter like domains"/>
    <property type="match status" value="2"/>
</dbReference>
<comment type="catalytic activity">
    <reaction evidence="8">
        <text>L-lysyl-L-alanine(out) = L-lysyl-L-alanine(in)</text>
        <dbReference type="Rhea" id="RHEA:79399"/>
        <dbReference type="ChEBI" id="CHEBI:229954"/>
    </reaction>
</comment>
<evidence type="ECO:0000313" key="28">
    <source>
        <dbReference type="Proteomes" id="UP000187209"/>
    </source>
</evidence>
<evidence type="ECO:0000256" key="2">
    <source>
        <dbReference type="ARBA" id="ARBA00008335"/>
    </source>
</evidence>
<evidence type="ECO:0000256" key="11">
    <source>
        <dbReference type="ARBA" id="ARBA00044884"/>
    </source>
</evidence>
<dbReference type="GO" id="GO:0022857">
    <property type="term" value="F:transmembrane transporter activity"/>
    <property type="evidence" value="ECO:0007669"/>
    <property type="project" value="InterPro"/>
</dbReference>
<evidence type="ECO:0000256" key="21">
    <source>
        <dbReference type="ARBA" id="ARBA00044985"/>
    </source>
</evidence>
<keyword evidence="4 25" id="KW-0812">Transmembrane</keyword>
<evidence type="ECO:0000256" key="9">
    <source>
        <dbReference type="ARBA" id="ARBA00044878"/>
    </source>
</evidence>
<dbReference type="PANTHER" id="PTHR23512:SF3">
    <property type="entry name" value="MAJOR FACILITATOR SUPERFAMILY DOMAIN-CONTAINING PROTEIN 1"/>
    <property type="match status" value="1"/>
</dbReference>
<protein>
    <recommendedName>
        <fullName evidence="21">Lysosomal dipeptide transporter MFSD1</fullName>
    </recommendedName>
    <alternativeName>
        <fullName evidence="22">Major facilitator superfamily domain-containing protein 1</fullName>
    </alternativeName>
</protein>
<comment type="catalytic activity">
    <reaction evidence="15">
        <text>L-arginyl-L-alpha-amino acid(out) = L-arginyl-L-alpha-amino acid(in)</text>
        <dbReference type="Rhea" id="RHEA:79371"/>
        <dbReference type="ChEBI" id="CHEBI:84315"/>
    </reaction>
</comment>
<feature type="transmembrane region" description="Helical" evidence="25">
    <location>
        <begin position="31"/>
        <end position="47"/>
    </location>
</feature>
<comment type="subunit">
    <text evidence="24">Homodimer. Interacts with lysosomal protein GLMP (via lumenal domain); the interaction starts while both proteins are still in the endoplasmic reticulum and is required for stabilization of MFSD1 in lysosomes but has no direct effect on its targeting to lysosomes or transporter activity.</text>
</comment>
<comment type="catalytic activity">
    <reaction evidence="17">
        <text>L-arginyl-glycine(out) = L-arginyl-glycine(in)</text>
        <dbReference type="Rhea" id="RHEA:79391"/>
        <dbReference type="ChEBI" id="CHEBI:229955"/>
    </reaction>
</comment>
<feature type="transmembrane region" description="Helical" evidence="25">
    <location>
        <begin position="248"/>
        <end position="275"/>
    </location>
</feature>
<gene>
    <name evidence="27" type="ORF">SteCoe_36920</name>
</gene>
<keyword evidence="7" id="KW-0458">Lysosome</keyword>
<dbReference type="OrthoDB" id="424834at2759"/>
<keyword evidence="3" id="KW-0813">Transport</keyword>
<evidence type="ECO:0000256" key="19">
    <source>
        <dbReference type="ARBA" id="ARBA00044919"/>
    </source>
</evidence>
<name>A0A1R2AP72_9CILI</name>
<dbReference type="InterPro" id="IPR020846">
    <property type="entry name" value="MFS_dom"/>
</dbReference>
<comment type="catalytic activity">
    <reaction evidence="16">
        <text>L-lysyl-L-lysine(out) = L-lysyl-L-lysine(in)</text>
        <dbReference type="Rhea" id="RHEA:79403"/>
        <dbReference type="ChEBI" id="CHEBI:229956"/>
    </reaction>
</comment>
<dbReference type="SUPFAM" id="SSF103473">
    <property type="entry name" value="MFS general substrate transporter"/>
    <property type="match status" value="1"/>
</dbReference>
<feature type="transmembrane region" description="Helical" evidence="25">
    <location>
        <begin position="313"/>
        <end position="331"/>
    </location>
</feature>
<comment type="catalytic activity">
    <reaction evidence="14">
        <text>L-aspartyl-L-lysine(out) = L-aspartyl-L-lysine(in)</text>
        <dbReference type="Rhea" id="RHEA:79411"/>
        <dbReference type="ChEBI" id="CHEBI:229953"/>
    </reaction>
</comment>
<evidence type="ECO:0000256" key="1">
    <source>
        <dbReference type="ARBA" id="ARBA00004155"/>
    </source>
</evidence>
<evidence type="ECO:0000256" key="10">
    <source>
        <dbReference type="ARBA" id="ARBA00044881"/>
    </source>
</evidence>
<comment type="catalytic activity">
    <reaction evidence="10">
        <text>L-alpha-aminoacyl-L-arginine(out) = L-alpha-aminoacyl-L-arginine(in)</text>
        <dbReference type="Rhea" id="RHEA:79367"/>
        <dbReference type="ChEBI" id="CHEBI:229968"/>
    </reaction>
</comment>
<feature type="transmembrane region" description="Helical" evidence="25">
    <location>
        <begin position="287"/>
        <end position="306"/>
    </location>
</feature>